<dbReference type="AlphaFoldDB" id="A0A0A9B9C8"/>
<organism evidence="1">
    <name type="scientific">Arundo donax</name>
    <name type="common">Giant reed</name>
    <name type="synonym">Donax arundinaceus</name>
    <dbReference type="NCBI Taxonomy" id="35708"/>
    <lineage>
        <taxon>Eukaryota</taxon>
        <taxon>Viridiplantae</taxon>
        <taxon>Streptophyta</taxon>
        <taxon>Embryophyta</taxon>
        <taxon>Tracheophyta</taxon>
        <taxon>Spermatophyta</taxon>
        <taxon>Magnoliopsida</taxon>
        <taxon>Liliopsida</taxon>
        <taxon>Poales</taxon>
        <taxon>Poaceae</taxon>
        <taxon>PACMAD clade</taxon>
        <taxon>Arundinoideae</taxon>
        <taxon>Arundineae</taxon>
        <taxon>Arundo</taxon>
    </lineage>
</organism>
<evidence type="ECO:0000313" key="1">
    <source>
        <dbReference type="EMBL" id="JAD57835.1"/>
    </source>
</evidence>
<name>A0A0A9B9C8_ARUDO</name>
<accession>A0A0A9B9C8</accession>
<sequence length="19" mass="2311">MCNYCVYNCYSHLPAILFR</sequence>
<protein>
    <submittedName>
        <fullName evidence="1">Uncharacterized protein</fullName>
    </submittedName>
</protein>
<reference evidence="1" key="1">
    <citation type="submission" date="2014-09" db="EMBL/GenBank/DDBJ databases">
        <authorList>
            <person name="Magalhaes I.L.F."/>
            <person name="Oliveira U."/>
            <person name="Santos F.R."/>
            <person name="Vidigal T.H.D.A."/>
            <person name="Brescovit A.D."/>
            <person name="Santos A.J."/>
        </authorList>
    </citation>
    <scope>NUCLEOTIDE SEQUENCE</scope>
    <source>
        <tissue evidence="1">Shoot tissue taken approximately 20 cm above the soil surface</tissue>
    </source>
</reference>
<dbReference type="EMBL" id="GBRH01240060">
    <property type="protein sequence ID" value="JAD57835.1"/>
    <property type="molecule type" value="Transcribed_RNA"/>
</dbReference>
<proteinExistence type="predicted"/>
<reference evidence="1" key="2">
    <citation type="journal article" date="2015" name="Data Brief">
        <title>Shoot transcriptome of the giant reed, Arundo donax.</title>
        <authorList>
            <person name="Barrero R.A."/>
            <person name="Guerrero F.D."/>
            <person name="Moolhuijzen P."/>
            <person name="Goolsby J.A."/>
            <person name="Tidwell J."/>
            <person name="Bellgard S.E."/>
            <person name="Bellgard M.I."/>
        </authorList>
    </citation>
    <scope>NUCLEOTIDE SEQUENCE</scope>
    <source>
        <tissue evidence="1">Shoot tissue taken approximately 20 cm above the soil surface</tissue>
    </source>
</reference>